<proteinExistence type="predicted"/>
<dbReference type="AlphaFoldDB" id="A0A1U7P2Y3"/>
<reference evidence="1 2" key="1">
    <citation type="submission" date="2017-01" db="EMBL/GenBank/DDBJ databases">
        <title>Genome Analysis of Deinococcus marmoris KOPRI26562.</title>
        <authorList>
            <person name="Kim J.H."/>
            <person name="Oh H.-M."/>
        </authorList>
    </citation>
    <scope>NUCLEOTIDE SEQUENCE [LARGE SCALE GENOMIC DNA]</scope>
    <source>
        <strain evidence="1 2">KOPRI26562</strain>
    </source>
</reference>
<protein>
    <submittedName>
        <fullName evidence="1">Uncharacterized protein</fullName>
    </submittedName>
</protein>
<sequence>MLRAYEEGGAELAARMARLQTVGGYSMAAAYGLLAAARAHQGGVVDPAYWGVLSGGLGQAARHCGPVWVGVFERPDADGINEDWVVPEEMGAQAHVALDLMQLAGDLRYGPGLRPTCVDEPGTLALYVRRGVVLSGLARQLVRETFRLSTMSR</sequence>
<dbReference type="RefSeq" id="WP_139322727.1">
    <property type="nucleotide sequence ID" value="NZ_MSTI01000028.1"/>
</dbReference>
<name>A0A1U7P2Y3_9DEIO</name>
<dbReference type="Proteomes" id="UP000186607">
    <property type="component" value="Unassembled WGS sequence"/>
</dbReference>
<organism evidence="1 2">
    <name type="scientific">Deinococcus marmoris</name>
    <dbReference type="NCBI Taxonomy" id="249408"/>
    <lineage>
        <taxon>Bacteria</taxon>
        <taxon>Thermotogati</taxon>
        <taxon>Deinococcota</taxon>
        <taxon>Deinococci</taxon>
        <taxon>Deinococcales</taxon>
        <taxon>Deinococcaceae</taxon>
        <taxon>Deinococcus</taxon>
    </lineage>
</organism>
<keyword evidence="2" id="KW-1185">Reference proteome</keyword>
<gene>
    <name evidence="1" type="ORF">BOO71_0002296</name>
</gene>
<dbReference type="EMBL" id="MSTI01000028">
    <property type="protein sequence ID" value="OLV19519.1"/>
    <property type="molecule type" value="Genomic_DNA"/>
</dbReference>
<evidence type="ECO:0000313" key="1">
    <source>
        <dbReference type="EMBL" id="OLV19519.1"/>
    </source>
</evidence>
<accession>A0A1U7P2Y3</accession>
<comment type="caution">
    <text evidence="1">The sequence shown here is derived from an EMBL/GenBank/DDBJ whole genome shotgun (WGS) entry which is preliminary data.</text>
</comment>
<evidence type="ECO:0000313" key="2">
    <source>
        <dbReference type="Proteomes" id="UP000186607"/>
    </source>
</evidence>